<feature type="compositionally biased region" description="Low complexity" evidence="1">
    <location>
        <begin position="24"/>
        <end position="35"/>
    </location>
</feature>
<gene>
    <name evidence="2" type="ORF">DH2020_025636</name>
</gene>
<reference evidence="2 3" key="1">
    <citation type="journal article" date="2021" name="Comput. Struct. Biotechnol. J.">
        <title>De novo genome assembly of the potent medicinal plant Rehmannia glutinosa using nanopore technology.</title>
        <authorList>
            <person name="Ma L."/>
            <person name="Dong C."/>
            <person name="Song C."/>
            <person name="Wang X."/>
            <person name="Zheng X."/>
            <person name="Niu Y."/>
            <person name="Chen S."/>
            <person name="Feng W."/>
        </authorList>
    </citation>
    <scope>NUCLEOTIDE SEQUENCE [LARGE SCALE GENOMIC DNA]</scope>
    <source>
        <strain evidence="2">DH-2019</strain>
    </source>
</reference>
<sequence length="419" mass="47573">MKLKINKACDLSSISVLPPHSRRSSTVSSGLESSSIYGRSQTASQLRPQQTHQSQPTLSQGVSSQHGFFSQFSQNSQDEILTNEVKLGSQERENSGRRSSCLPPISYARDESQMMVSRSSNNLMRKWSGQEFKCQVSEELEHRVGMIETSLSRLGMVLDSVQSDIIQVNKATKEVALEMKAVRQKLIVDDALQSMAVSCRSPPQEVQFPNNATRHLKEQPISLLPKVETGGWTSVKQERATSNVGNLKRSNQIKVSPNHLEWRVVIESDEETDEGFSCLLKEKGTGRNCTYPKESEEEKEKILQYHHYKLKAFKLDKKLQIHILFFFFFLASQDLEPGLASSSSIERYLHLSTTTQSEHIFLVTFDVKRFNRHIIDNSSVGGSSREKYGDLPDKLPFAYDLDGFLNYGYEWFRRGVFSL</sequence>
<proteinExistence type="predicted"/>
<evidence type="ECO:0000313" key="3">
    <source>
        <dbReference type="Proteomes" id="UP001318860"/>
    </source>
</evidence>
<name>A0ABR0W1U9_REHGL</name>
<dbReference type="Proteomes" id="UP001318860">
    <property type="component" value="Unassembled WGS sequence"/>
</dbReference>
<dbReference type="PANTHER" id="PTHR37695:SF1">
    <property type="entry name" value="RECOMBINATION INITIATION DEFECTS 3-RELATED"/>
    <property type="match status" value="1"/>
</dbReference>
<keyword evidence="3" id="KW-1185">Reference proteome</keyword>
<evidence type="ECO:0000256" key="1">
    <source>
        <dbReference type="SAM" id="MobiDB-lite"/>
    </source>
</evidence>
<feature type="region of interest" description="Disordered" evidence="1">
    <location>
        <begin position="15"/>
        <end position="63"/>
    </location>
</feature>
<accession>A0ABR0W1U9</accession>
<feature type="compositionally biased region" description="Polar residues" evidence="1">
    <location>
        <begin position="36"/>
        <end position="58"/>
    </location>
</feature>
<dbReference type="EMBL" id="JABTTQ020000295">
    <property type="protein sequence ID" value="KAK6140621.1"/>
    <property type="molecule type" value="Genomic_DNA"/>
</dbReference>
<dbReference type="InterPro" id="IPR034546">
    <property type="entry name" value="PAIR1"/>
</dbReference>
<organism evidence="2 3">
    <name type="scientific">Rehmannia glutinosa</name>
    <name type="common">Chinese foxglove</name>
    <dbReference type="NCBI Taxonomy" id="99300"/>
    <lineage>
        <taxon>Eukaryota</taxon>
        <taxon>Viridiplantae</taxon>
        <taxon>Streptophyta</taxon>
        <taxon>Embryophyta</taxon>
        <taxon>Tracheophyta</taxon>
        <taxon>Spermatophyta</taxon>
        <taxon>Magnoliopsida</taxon>
        <taxon>eudicotyledons</taxon>
        <taxon>Gunneridae</taxon>
        <taxon>Pentapetalae</taxon>
        <taxon>asterids</taxon>
        <taxon>lamiids</taxon>
        <taxon>Lamiales</taxon>
        <taxon>Orobanchaceae</taxon>
        <taxon>Rehmannieae</taxon>
        <taxon>Rehmannia</taxon>
    </lineage>
</organism>
<comment type="caution">
    <text evidence="2">The sequence shown here is derived from an EMBL/GenBank/DDBJ whole genome shotgun (WGS) entry which is preliminary data.</text>
</comment>
<evidence type="ECO:0000313" key="2">
    <source>
        <dbReference type="EMBL" id="KAK6140621.1"/>
    </source>
</evidence>
<dbReference type="PANTHER" id="PTHR37695">
    <property type="entry name" value="RECOMBINATION INITIATION DEFECTS 3-RELATED"/>
    <property type="match status" value="1"/>
</dbReference>
<protein>
    <submittedName>
        <fullName evidence="2">Uncharacterized protein</fullName>
    </submittedName>
</protein>